<gene>
    <name evidence="1" type="ORF">O181_024735</name>
</gene>
<sequence length="128" mass="14391">MVRRVFAYGLELKDCDGLTCDLPILTPALELAYKTSIHSSNNHNPAIIEKGWNPRLSQDSLRKDLVEIDPTDASFEGILEKDRMHAVRCMENSFSCAKDKWDKSHATPDSKEGDLVLVSITKFNKIKG</sequence>
<dbReference type="OrthoDB" id="3158924at2759"/>
<reference evidence="1" key="1">
    <citation type="submission" date="2021-03" db="EMBL/GenBank/DDBJ databases">
        <title>Draft genome sequence of rust myrtle Austropuccinia psidii MF-1, a brazilian biotype.</title>
        <authorList>
            <person name="Quecine M.C."/>
            <person name="Pachon D.M.R."/>
            <person name="Bonatelli M.L."/>
            <person name="Correr F.H."/>
            <person name="Franceschini L.M."/>
            <person name="Leite T.F."/>
            <person name="Margarido G.R.A."/>
            <person name="Almeida C.A."/>
            <person name="Ferrarezi J.A."/>
            <person name="Labate C.A."/>
        </authorList>
    </citation>
    <scope>NUCLEOTIDE SEQUENCE</scope>
    <source>
        <strain evidence="1">MF-1</strain>
    </source>
</reference>
<dbReference type="Proteomes" id="UP000765509">
    <property type="component" value="Unassembled WGS sequence"/>
</dbReference>
<dbReference type="AlphaFoldDB" id="A0A9Q3H0E7"/>
<protein>
    <submittedName>
        <fullName evidence="1">Uncharacterized protein</fullName>
    </submittedName>
</protein>
<evidence type="ECO:0000313" key="1">
    <source>
        <dbReference type="EMBL" id="MBW0485020.1"/>
    </source>
</evidence>
<evidence type="ECO:0000313" key="2">
    <source>
        <dbReference type="Proteomes" id="UP000765509"/>
    </source>
</evidence>
<keyword evidence="2" id="KW-1185">Reference proteome</keyword>
<dbReference type="EMBL" id="AVOT02007961">
    <property type="protein sequence ID" value="MBW0485020.1"/>
    <property type="molecule type" value="Genomic_DNA"/>
</dbReference>
<organism evidence="1 2">
    <name type="scientific">Austropuccinia psidii MF-1</name>
    <dbReference type="NCBI Taxonomy" id="1389203"/>
    <lineage>
        <taxon>Eukaryota</taxon>
        <taxon>Fungi</taxon>
        <taxon>Dikarya</taxon>
        <taxon>Basidiomycota</taxon>
        <taxon>Pucciniomycotina</taxon>
        <taxon>Pucciniomycetes</taxon>
        <taxon>Pucciniales</taxon>
        <taxon>Sphaerophragmiaceae</taxon>
        <taxon>Austropuccinia</taxon>
    </lineage>
</organism>
<name>A0A9Q3H0E7_9BASI</name>
<accession>A0A9Q3H0E7</accession>
<comment type="caution">
    <text evidence="1">The sequence shown here is derived from an EMBL/GenBank/DDBJ whole genome shotgun (WGS) entry which is preliminary data.</text>
</comment>
<proteinExistence type="predicted"/>